<keyword evidence="2" id="KW-1133">Transmembrane helix</keyword>
<evidence type="ECO:0000313" key="4">
    <source>
        <dbReference type="EMBL" id="CAH1111149.1"/>
    </source>
</evidence>
<accession>A0A9P0CZI7</accession>
<dbReference type="Proteomes" id="UP001153636">
    <property type="component" value="Chromosome 5"/>
</dbReference>
<dbReference type="InterPro" id="IPR012464">
    <property type="entry name" value="DUF1676"/>
</dbReference>
<feature type="signal peptide" evidence="3">
    <location>
        <begin position="1"/>
        <end position="16"/>
    </location>
</feature>
<keyword evidence="3" id="KW-0732">Signal</keyword>
<evidence type="ECO:0000256" key="2">
    <source>
        <dbReference type="SAM" id="Phobius"/>
    </source>
</evidence>
<dbReference type="OrthoDB" id="6622274at2759"/>
<dbReference type="PANTHER" id="PTHR21879:SF12">
    <property type="entry name" value="OSIRIS 12"/>
    <property type="match status" value="1"/>
</dbReference>
<gene>
    <name evidence="4" type="ORF">PSYICH_LOCUS10788</name>
</gene>
<feature type="compositionally biased region" description="Gly residues" evidence="1">
    <location>
        <begin position="233"/>
        <end position="256"/>
    </location>
</feature>
<dbReference type="PANTHER" id="PTHR21879">
    <property type="entry name" value="FI03362P-RELATED-RELATED"/>
    <property type="match status" value="1"/>
</dbReference>
<evidence type="ECO:0000313" key="5">
    <source>
        <dbReference type="Proteomes" id="UP001153636"/>
    </source>
</evidence>
<evidence type="ECO:0000256" key="1">
    <source>
        <dbReference type="SAM" id="MobiDB-lite"/>
    </source>
</evidence>
<dbReference type="EMBL" id="OV651817">
    <property type="protein sequence ID" value="CAH1111149.1"/>
    <property type="molecule type" value="Genomic_DNA"/>
</dbReference>
<keyword evidence="2" id="KW-0812">Transmembrane</keyword>
<sequence length="278" mass="29061">MIKLVLVLFFVIGAFAQNSFESSGVQLALKIYDDCSKTEGLSVCLKKKAITFIDRLGRMDKLSLSDGIVVHKTADAPKDAAAITEEELDKTLQRSLDAKDDALTGIMFEKISNFIGSRSIEVALPKIDASELIEEGRKGDFDFGGGGGKKGGKKHNKGGKKGMMGNLMMIIAAKLAALLPLKIAALFIMAKKALIIAKIALLISGLIAAKKLLGAKKGGGSSGGWQSVSDGGWQSGGGGGWQSGGGGGWQAGGGGGWDKRSTNEAQPLAYNAYKPKQI</sequence>
<dbReference type="AlphaFoldDB" id="A0A9P0CZI7"/>
<reference evidence="4" key="1">
    <citation type="submission" date="2022-01" db="EMBL/GenBank/DDBJ databases">
        <authorList>
            <person name="King R."/>
        </authorList>
    </citation>
    <scope>NUCLEOTIDE SEQUENCE</scope>
</reference>
<dbReference type="GO" id="GO:0016020">
    <property type="term" value="C:membrane"/>
    <property type="evidence" value="ECO:0007669"/>
    <property type="project" value="TreeGrafter"/>
</dbReference>
<feature type="transmembrane region" description="Helical" evidence="2">
    <location>
        <begin position="163"/>
        <end position="181"/>
    </location>
</feature>
<feature type="region of interest" description="Disordered" evidence="1">
    <location>
        <begin position="218"/>
        <end position="278"/>
    </location>
</feature>
<feature type="chain" id="PRO_5040332336" evidence="3">
    <location>
        <begin position="17"/>
        <end position="278"/>
    </location>
</feature>
<dbReference type="Pfam" id="PF07898">
    <property type="entry name" value="DUF1676"/>
    <property type="match status" value="1"/>
</dbReference>
<protein>
    <submittedName>
        <fullName evidence="4">Uncharacterized protein</fullName>
    </submittedName>
</protein>
<name>A0A9P0CZI7_9CUCU</name>
<proteinExistence type="predicted"/>
<keyword evidence="5" id="KW-1185">Reference proteome</keyword>
<organism evidence="4 5">
    <name type="scientific">Psylliodes chrysocephalus</name>
    <dbReference type="NCBI Taxonomy" id="3402493"/>
    <lineage>
        <taxon>Eukaryota</taxon>
        <taxon>Metazoa</taxon>
        <taxon>Ecdysozoa</taxon>
        <taxon>Arthropoda</taxon>
        <taxon>Hexapoda</taxon>
        <taxon>Insecta</taxon>
        <taxon>Pterygota</taxon>
        <taxon>Neoptera</taxon>
        <taxon>Endopterygota</taxon>
        <taxon>Coleoptera</taxon>
        <taxon>Polyphaga</taxon>
        <taxon>Cucujiformia</taxon>
        <taxon>Chrysomeloidea</taxon>
        <taxon>Chrysomelidae</taxon>
        <taxon>Galerucinae</taxon>
        <taxon>Alticini</taxon>
        <taxon>Psylliodes</taxon>
    </lineage>
</organism>
<evidence type="ECO:0000256" key="3">
    <source>
        <dbReference type="SAM" id="SignalP"/>
    </source>
</evidence>
<keyword evidence="2" id="KW-0472">Membrane</keyword>